<dbReference type="EMBL" id="FOFU01000014">
    <property type="protein sequence ID" value="SEQ88454.1"/>
    <property type="molecule type" value="Genomic_DNA"/>
</dbReference>
<dbReference type="AlphaFoldDB" id="A0A1H9JNE3"/>
<name>A0A1H9JNE3_9SPIR</name>
<protein>
    <submittedName>
        <fullName evidence="2">Outer membrane protease</fullName>
    </submittedName>
</protein>
<sequence>MKRFFFLCFATIFLSFALFSIDVNSSINFSTELSLLNGNISEFVFDAKNSNTDHIESQLDWDIKNIPVIIVDENIDFLRYFNIEMKTLIGIPKRSGNMQDYDWLNSISNSWKDDDPTELTNYSIHDNFLEKYISFFISAGGNIYLPAEIKLTPYITYQYEYISFASKDGYKTYKAENWVKKSFSGKVISYKQEMMALLFGLKLNINTIPHTYINLDFSLSPKMTFLNALDYHYLNQGSGGTLFWDKMANLWQINSNAVIQYKINNNHALGISGRIQYIPLGYGPTYSKYLDSDGNIISEKWYAQSSKGGTKRFIWSLGLNYSFSL</sequence>
<feature type="signal peptide" evidence="1">
    <location>
        <begin position="1"/>
        <end position="20"/>
    </location>
</feature>
<feature type="chain" id="PRO_5010343836" evidence="1">
    <location>
        <begin position="21"/>
        <end position="325"/>
    </location>
</feature>
<dbReference type="GO" id="GO:0004190">
    <property type="term" value="F:aspartic-type endopeptidase activity"/>
    <property type="evidence" value="ECO:0007669"/>
    <property type="project" value="InterPro"/>
</dbReference>
<keyword evidence="2" id="KW-0645">Protease</keyword>
<dbReference type="SUPFAM" id="SSF69917">
    <property type="entry name" value="OMPT-like"/>
    <property type="match status" value="1"/>
</dbReference>
<proteinExistence type="predicted"/>
<dbReference type="OrthoDB" id="359239at2"/>
<evidence type="ECO:0000313" key="2">
    <source>
        <dbReference type="EMBL" id="SEQ88454.1"/>
    </source>
</evidence>
<dbReference type="Gene3D" id="2.40.128.90">
    <property type="entry name" value="OMPT-like"/>
    <property type="match status" value="1"/>
</dbReference>
<gene>
    <name evidence="2" type="ORF">SAMN04487977_11419</name>
</gene>
<organism evidence="2 3">
    <name type="scientific">Treponema bryantii</name>
    <dbReference type="NCBI Taxonomy" id="163"/>
    <lineage>
        <taxon>Bacteria</taxon>
        <taxon>Pseudomonadati</taxon>
        <taxon>Spirochaetota</taxon>
        <taxon>Spirochaetia</taxon>
        <taxon>Spirochaetales</taxon>
        <taxon>Treponemataceae</taxon>
        <taxon>Treponema</taxon>
    </lineage>
</organism>
<dbReference type="GO" id="GO:0006508">
    <property type="term" value="P:proteolysis"/>
    <property type="evidence" value="ECO:0007669"/>
    <property type="project" value="UniProtKB-KW"/>
</dbReference>
<evidence type="ECO:0000256" key="1">
    <source>
        <dbReference type="SAM" id="SignalP"/>
    </source>
</evidence>
<dbReference type="InterPro" id="IPR020080">
    <property type="entry name" value="OM_adhesin/peptidase_omptin"/>
</dbReference>
<evidence type="ECO:0000313" key="3">
    <source>
        <dbReference type="Proteomes" id="UP000182360"/>
    </source>
</evidence>
<keyword evidence="1" id="KW-0732">Signal</keyword>
<accession>A0A1H9JNE3</accession>
<dbReference type="InterPro" id="IPR000036">
    <property type="entry name" value="Peptidase_A26_omptin"/>
</dbReference>
<keyword evidence="3" id="KW-1185">Reference proteome</keyword>
<dbReference type="Pfam" id="PF01278">
    <property type="entry name" value="Omptin"/>
    <property type="match status" value="1"/>
</dbReference>
<dbReference type="Proteomes" id="UP000182360">
    <property type="component" value="Unassembled WGS sequence"/>
</dbReference>
<reference evidence="2 3" key="1">
    <citation type="submission" date="2016-10" db="EMBL/GenBank/DDBJ databases">
        <authorList>
            <person name="de Groot N.N."/>
        </authorList>
    </citation>
    <scope>NUCLEOTIDE SEQUENCE [LARGE SCALE GENOMIC DNA]</scope>
    <source>
        <strain evidence="2 3">B25</strain>
    </source>
</reference>
<dbReference type="InterPro" id="IPR053724">
    <property type="entry name" value="OMP_A26_sf"/>
</dbReference>
<dbReference type="GO" id="GO:0009279">
    <property type="term" value="C:cell outer membrane"/>
    <property type="evidence" value="ECO:0007669"/>
    <property type="project" value="InterPro"/>
</dbReference>
<dbReference type="RefSeq" id="WP_074645593.1">
    <property type="nucleotide sequence ID" value="NZ_FOFU01000014.1"/>
</dbReference>
<keyword evidence="2" id="KW-0378">Hydrolase</keyword>